<accession>A0A4R2HCJ8</accession>
<feature type="transmembrane region" description="Helical" evidence="5">
    <location>
        <begin position="106"/>
        <end position="127"/>
    </location>
</feature>
<dbReference type="InterPro" id="IPR010432">
    <property type="entry name" value="RDD"/>
</dbReference>
<evidence type="ECO:0000256" key="2">
    <source>
        <dbReference type="ARBA" id="ARBA00022692"/>
    </source>
</evidence>
<evidence type="ECO:0000256" key="5">
    <source>
        <dbReference type="SAM" id="Phobius"/>
    </source>
</evidence>
<dbReference type="GO" id="GO:0016020">
    <property type="term" value="C:membrane"/>
    <property type="evidence" value="ECO:0007669"/>
    <property type="project" value="UniProtKB-SubCell"/>
</dbReference>
<evidence type="ECO:0000256" key="4">
    <source>
        <dbReference type="ARBA" id="ARBA00023136"/>
    </source>
</evidence>
<keyword evidence="4 5" id="KW-0472">Membrane</keyword>
<keyword evidence="3 5" id="KW-1133">Transmembrane helix</keyword>
<dbReference type="Proteomes" id="UP000294508">
    <property type="component" value="Unassembled WGS sequence"/>
</dbReference>
<feature type="transmembrane region" description="Helical" evidence="5">
    <location>
        <begin position="59"/>
        <end position="78"/>
    </location>
</feature>
<evidence type="ECO:0000256" key="1">
    <source>
        <dbReference type="ARBA" id="ARBA00004141"/>
    </source>
</evidence>
<dbReference type="AlphaFoldDB" id="A0A4R2HCJ8"/>
<evidence type="ECO:0000259" key="6">
    <source>
        <dbReference type="Pfam" id="PF06271"/>
    </source>
</evidence>
<keyword evidence="8" id="KW-1185">Reference proteome</keyword>
<protein>
    <submittedName>
        <fullName evidence="7">RDD family protein</fullName>
    </submittedName>
</protein>
<comment type="subcellular location">
    <subcellularLocation>
        <location evidence="1">Membrane</location>
        <topology evidence="1">Multi-pass membrane protein</topology>
    </subcellularLocation>
</comment>
<reference evidence="7 8" key="1">
    <citation type="journal article" date="2015" name="Stand. Genomic Sci.">
        <title>Genomic Encyclopedia of Bacterial and Archaeal Type Strains, Phase III: the genomes of soil and plant-associated and newly described type strains.</title>
        <authorList>
            <person name="Whitman W.B."/>
            <person name="Woyke T."/>
            <person name="Klenk H.P."/>
            <person name="Zhou Y."/>
            <person name="Lilburn T.G."/>
            <person name="Beck B.J."/>
            <person name="De Vos P."/>
            <person name="Vandamme P."/>
            <person name="Eisen J.A."/>
            <person name="Garrity G."/>
            <person name="Hugenholtz P."/>
            <person name="Kyrpides N.C."/>
        </authorList>
    </citation>
    <scope>NUCLEOTIDE SEQUENCE [LARGE SCALE GENOMIC DNA]</scope>
    <source>
        <strain evidence="7 8">VKM Ac-2572</strain>
    </source>
</reference>
<name>A0A4R2HCJ8_9ACTN</name>
<feature type="domain" description="RDD" evidence="6">
    <location>
        <begin position="19"/>
        <end position="128"/>
    </location>
</feature>
<feature type="transmembrane region" description="Helical" evidence="5">
    <location>
        <begin position="25"/>
        <end position="47"/>
    </location>
</feature>
<dbReference type="Pfam" id="PF06271">
    <property type="entry name" value="RDD"/>
    <property type="match status" value="1"/>
</dbReference>
<evidence type="ECO:0000256" key="3">
    <source>
        <dbReference type="ARBA" id="ARBA00022989"/>
    </source>
</evidence>
<gene>
    <name evidence="7" type="ORF">EV652_10710</name>
</gene>
<keyword evidence="2 5" id="KW-0812">Transmembrane</keyword>
<organism evidence="7 8">
    <name type="scientific">Kribbella steppae</name>
    <dbReference type="NCBI Taxonomy" id="2512223"/>
    <lineage>
        <taxon>Bacteria</taxon>
        <taxon>Bacillati</taxon>
        <taxon>Actinomycetota</taxon>
        <taxon>Actinomycetes</taxon>
        <taxon>Propionibacteriales</taxon>
        <taxon>Kribbellaceae</taxon>
        <taxon>Kribbella</taxon>
    </lineage>
</organism>
<comment type="caution">
    <text evidence="7">The sequence shown here is derived from an EMBL/GenBank/DDBJ whole genome shotgun (WGS) entry which is preliminary data.</text>
</comment>
<evidence type="ECO:0000313" key="8">
    <source>
        <dbReference type="Proteomes" id="UP000294508"/>
    </source>
</evidence>
<proteinExistence type="predicted"/>
<dbReference type="EMBL" id="SLWN01000007">
    <property type="protein sequence ID" value="TCO26119.1"/>
    <property type="molecule type" value="Genomic_DNA"/>
</dbReference>
<sequence length="169" mass="17728">MQVAKRVEPFGDGRRYVAAGEWMRLLAWLVDFVVVVFGLGIGIVALALVDLQMDLGNGVLALALLGLVFGVPLVYGLFYGNGRVLGAVLTGTQLVRLKDGGRLGFWAPWAMLVRILLLPLLIIGVLVGSFGGGGGSPPGSFVRVSLDVDASHRLWAAESAAGNATGPSW</sequence>
<evidence type="ECO:0000313" key="7">
    <source>
        <dbReference type="EMBL" id="TCO26119.1"/>
    </source>
</evidence>